<feature type="region of interest" description="Disordered" evidence="1">
    <location>
        <begin position="212"/>
        <end position="234"/>
    </location>
</feature>
<protein>
    <recommendedName>
        <fullName evidence="2">Methyltransferase domain-containing protein</fullName>
    </recommendedName>
</protein>
<sequence>MNAQLTRSHIDKILSYLRTSHQFINCHMVEFITEKLWEKFIPMAIQDEVGGSGDIEAATKLFLASGQPSRFPSLHNFISNSEAYHLEKLEGVLLSQAELLSSIGVDANVQDDSVNIREFMNEKKNHEVEIVSKLVSTLASNLSDLAADNMYVLDAGDGKGYLSSRLALQYNMKVLGIDASEVNTEGSQKRMKKLERAWTGLKERTEMINMGVTPPRRTKKPRERNSSEEVTKSASSRYKSINNYITKETDFGLLIRQHFDTEDDFKMCLTGLHTCGNLASTCLEAFANNAHIKLLCNVGCCYHLLSEAYCTNDSNFTNTELISRSNSWGFPMSDYLKSQEVKLGRNARMLASQSIHRTQTKSDLNTQSLFYRALLEVIMKEKFPEVAETPRVGKVKKFSNFKEYLKRCDEKCQLQLDRLEASYVDEILEKYANMENLISLFYLVRMSYAQVIESLILLDRLLYLKEKGIEKSYLIRLFDPVTSPRCYGIVAIR</sequence>
<dbReference type="InterPro" id="IPR025714">
    <property type="entry name" value="Methyltranfer_dom"/>
</dbReference>
<dbReference type="AlphaFoldDB" id="A0A7R8UY52"/>
<dbReference type="Pfam" id="PF13679">
    <property type="entry name" value="Methyltransf_32"/>
    <property type="match status" value="1"/>
</dbReference>
<dbReference type="Proteomes" id="UP000594454">
    <property type="component" value="Chromosome 4"/>
</dbReference>
<evidence type="ECO:0000259" key="2">
    <source>
        <dbReference type="Pfam" id="PF13679"/>
    </source>
</evidence>
<evidence type="ECO:0000313" key="4">
    <source>
        <dbReference type="Proteomes" id="UP000594454"/>
    </source>
</evidence>
<dbReference type="SUPFAM" id="SSF53335">
    <property type="entry name" value="S-adenosyl-L-methionine-dependent methyltransferases"/>
    <property type="match status" value="1"/>
</dbReference>
<dbReference type="InterPro" id="IPR029063">
    <property type="entry name" value="SAM-dependent_MTases_sf"/>
</dbReference>
<dbReference type="CDD" id="cd02440">
    <property type="entry name" value="AdoMet_MTases"/>
    <property type="match status" value="1"/>
</dbReference>
<name>A0A7R8UY52_HERIL</name>
<dbReference type="PANTHER" id="PTHR12496:SF9">
    <property type="entry name" value="METHYLTRANSFERASE-LIKE PROTEIN 25-RELATED"/>
    <property type="match status" value="1"/>
</dbReference>
<feature type="domain" description="Methyltransferase" evidence="2">
    <location>
        <begin position="123"/>
        <end position="307"/>
    </location>
</feature>
<organism evidence="3 4">
    <name type="scientific">Hermetia illucens</name>
    <name type="common">Black soldier fly</name>
    <dbReference type="NCBI Taxonomy" id="343691"/>
    <lineage>
        <taxon>Eukaryota</taxon>
        <taxon>Metazoa</taxon>
        <taxon>Ecdysozoa</taxon>
        <taxon>Arthropoda</taxon>
        <taxon>Hexapoda</taxon>
        <taxon>Insecta</taxon>
        <taxon>Pterygota</taxon>
        <taxon>Neoptera</taxon>
        <taxon>Endopterygota</taxon>
        <taxon>Diptera</taxon>
        <taxon>Brachycera</taxon>
        <taxon>Stratiomyomorpha</taxon>
        <taxon>Stratiomyidae</taxon>
        <taxon>Hermetiinae</taxon>
        <taxon>Hermetia</taxon>
    </lineage>
</organism>
<dbReference type="OrthoDB" id="10258156at2759"/>
<dbReference type="InterPro" id="IPR052220">
    <property type="entry name" value="METTL25"/>
</dbReference>
<evidence type="ECO:0000313" key="3">
    <source>
        <dbReference type="EMBL" id="CAD7088119.1"/>
    </source>
</evidence>
<dbReference type="FunCoup" id="A0A7R8UY52">
    <property type="interactions" value="149"/>
</dbReference>
<dbReference type="InParanoid" id="A0A7R8UY52"/>
<accession>A0A7R8UY52</accession>
<dbReference type="EMBL" id="LR899012">
    <property type="protein sequence ID" value="CAD7088119.1"/>
    <property type="molecule type" value="Genomic_DNA"/>
</dbReference>
<gene>
    <name evidence="3" type="ORF">HERILL_LOCUS10773</name>
</gene>
<reference evidence="3 4" key="1">
    <citation type="submission" date="2020-11" db="EMBL/GenBank/DDBJ databases">
        <authorList>
            <person name="Wallbank WR R."/>
            <person name="Pardo Diaz C."/>
            <person name="Kozak K."/>
            <person name="Martin S."/>
            <person name="Jiggins C."/>
            <person name="Moest M."/>
            <person name="Warren A I."/>
            <person name="Generalovic N T."/>
            <person name="Byers J.R.P. K."/>
            <person name="Montejo-Kovacevich G."/>
            <person name="Yen C E."/>
        </authorList>
    </citation>
    <scope>NUCLEOTIDE SEQUENCE [LARGE SCALE GENOMIC DNA]</scope>
</reference>
<dbReference type="OMA" id="YEEENVC"/>
<keyword evidence="4" id="KW-1185">Reference proteome</keyword>
<dbReference type="PANTHER" id="PTHR12496">
    <property type="entry name" value="CGI-41 METHYLTRANSFERASE"/>
    <property type="match status" value="1"/>
</dbReference>
<evidence type="ECO:0000256" key="1">
    <source>
        <dbReference type="SAM" id="MobiDB-lite"/>
    </source>
</evidence>
<proteinExistence type="predicted"/>